<sequence length="151" mass="17367">MTVPEIIPIMREPEYHTDTIGHWAGGQFFGSVIAAFREGDVHTDDWRSRKRWYAVLHTFDAAGHHLESRIEHTGADDDYRAAVDSAQERLNRWLDALPGLLYGDIAIRPFRHTQDGVLFGLIIETFDGEEHAEFYPNNIGFYEPWDGSYDT</sequence>
<dbReference type="Proteomes" id="UP001501578">
    <property type="component" value="Unassembled WGS sequence"/>
</dbReference>
<organism evidence="1 2">
    <name type="scientific">Nonomuraea longicatena</name>
    <dbReference type="NCBI Taxonomy" id="83682"/>
    <lineage>
        <taxon>Bacteria</taxon>
        <taxon>Bacillati</taxon>
        <taxon>Actinomycetota</taxon>
        <taxon>Actinomycetes</taxon>
        <taxon>Streptosporangiales</taxon>
        <taxon>Streptosporangiaceae</taxon>
        <taxon>Nonomuraea</taxon>
    </lineage>
</organism>
<evidence type="ECO:0008006" key="3">
    <source>
        <dbReference type="Google" id="ProtNLM"/>
    </source>
</evidence>
<proteinExistence type="predicted"/>
<protein>
    <recommendedName>
        <fullName evidence="3">Formate hydrogenlyase regulatory protein HycA</fullName>
    </recommendedName>
</protein>
<dbReference type="RefSeq" id="WP_343948532.1">
    <property type="nucleotide sequence ID" value="NZ_BAAAHQ010000004.1"/>
</dbReference>
<evidence type="ECO:0000313" key="2">
    <source>
        <dbReference type="Proteomes" id="UP001501578"/>
    </source>
</evidence>
<reference evidence="2" key="1">
    <citation type="journal article" date="2019" name="Int. J. Syst. Evol. Microbiol.">
        <title>The Global Catalogue of Microorganisms (GCM) 10K type strain sequencing project: providing services to taxonomists for standard genome sequencing and annotation.</title>
        <authorList>
            <consortium name="The Broad Institute Genomics Platform"/>
            <consortium name="The Broad Institute Genome Sequencing Center for Infectious Disease"/>
            <person name="Wu L."/>
            <person name="Ma J."/>
        </authorList>
    </citation>
    <scope>NUCLEOTIDE SEQUENCE [LARGE SCALE GENOMIC DNA]</scope>
    <source>
        <strain evidence="2">JCM 11136</strain>
    </source>
</reference>
<dbReference type="EMBL" id="BAAAHQ010000004">
    <property type="protein sequence ID" value="GAA0915752.1"/>
    <property type="molecule type" value="Genomic_DNA"/>
</dbReference>
<name>A0ABP3Z839_9ACTN</name>
<gene>
    <name evidence="1" type="ORF">GCM10009560_10370</name>
</gene>
<keyword evidence="2" id="KW-1185">Reference proteome</keyword>
<evidence type="ECO:0000313" key="1">
    <source>
        <dbReference type="EMBL" id="GAA0915752.1"/>
    </source>
</evidence>
<accession>A0ABP3Z839</accession>
<comment type="caution">
    <text evidence="1">The sequence shown here is derived from an EMBL/GenBank/DDBJ whole genome shotgun (WGS) entry which is preliminary data.</text>
</comment>